<dbReference type="Proteomes" id="UP000317722">
    <property type="component" value="Unassembled WGS sequence"/>
</dbReference>
<dbReference type="SUPFAM" id="SSF103025">
    <property type="entry name" value="Folate-binding domain"/>
    <property type="match status" value="1"/>
</dbReference>
<organism evidence="1 2">
    <name type="scientific">Pedococcus bigeumensis</name>
    <dbReference type="NCBI Taxonomy" id="433644"/>
    <lineage>
        <taxon>Bacteria</taxon>
        <taxon>Bacillati</taxon>
        <taxon>Actinomycetota</taxon>
        <taxon>Actinomycetes</taxon>
        <taxon>Micrococcales</taxon>
        <taxon>Intrasporangiaceae</taxon>
        <taxon>Pedococcus</taxon>
    </lineage>
</organism>
<evidence type="ECO:0000313" key="1">
    <source>
        <dbReference type="EMBL" id="TPG17373.1"/>
    </source>
</evidence>
<dbReference type="Pfam" id="PF04268">
    <property type="entry name" value="SoxG"/>
    <property type="match status" value="1"/>
</dbReference>
<dbReference type="OrthoDB" id="9814782at2"/>
<dbReference type="InterPro" id="IPR007375">
    <property type="entry name" value="SoxG"/>
</dbReference>
<dbReference type="Gene3D" id="3.30.70.1520">
    <property type="entry name" value="Heterotetrameric sarcosine oxidase"/>
    <property type="match status" value="1"/>
</dbReference>
<gene>
    <name evidence="1" type="ORF">EAH86_08630</name>
</gene>
<evidence type="ECO:0000313" key="2">
    <source>
        <dbReference type="Proteomes" id="UP000317722"/>
    </source>
</evidence>
<dbReference type="InterPro" id="IPR027266">
    <property type="entry name" value="TrmE/GcvT-like"/>
</dbReference>
<accession>A0A502CX26</accession>
<dbReference type="AlphaFoldDB" id="A0A502CX26"/>
<sequence length="196" mass="20797">MSRSERRSPLASATTQLEALPAGVLVRELPLLVQLDLRLDPTGPAAAAVAEVLGVAVPQDACTAVTAGDVSVLWLGPDEWLVVAPAERTDLLDSLDAAVAGHGAVVDVSAQRTTISLSGPKARDLLAHGCSTDLHPRVAIQGTCIQTMLALAGVVLVVRDDTATEFWILVRSSFARYLADWIVDACTEYHQDPSWH</sequence>
<dbReference type="EMBL" id="RCZM01000003">
    <property type="protein sequence ID" value="TPG17373.1"/>
    <property type="molecule type" value="Genomic_DNA"/>
</dbReference>
<comment type="caution">
    <text evidence="1">The sequence shown here is derived from an EMBL/GenBank/DDBJ whole genome shotgun (WGS) entry which is preliminary data.</text>
</comment>
<protein>
    <submittedName>
        <fullName evidence="1">Sarcosine oxidase subunit gamma</fullName>
    </submittedName>
</protein>
<keyword evidence="2" id="KW-1185">Reference proteome</keyword>
<name>A0A502CX26_9MICO</name>
<reference evidence="1 2" key="1">
    <citation type="journal article" date="2019" name="Environ. Microbiol.">
        <title>Species interactions and distinct microbial communities in high Arctic permafrost affected cryosols are associated with the CH4 and CO2 gas fluxes.</title>
        <authorList>
            <person name="Altshuler I."/>
            <person name="Hamel J."/>
            <person name="Turney S."/>
            <person name="Magnuson E."/>
            <person name="Levesque R."/>
            <person name="Greer C."/>
            <person name="Whyte L.G."/>
        </authorList>
    </citation>
    <scope>NUCLEOTIDE SEQUENCE [LARGE SCALE GENOMIC DNA]</scope>
    <source>
        <strain evidence="1 2">S9.3A</strain>
    </source>
</reference>
<dbReference type="Gene3D" id="3.30.1360.120">
    <property type="entry name" value="Probable tRNA modification gtpase trme, domain 1"/>
    <property type="match status" value="1"/>
</dbReference>
<proteinExistence type="predicted"/>